<dbReference type="EMBL" id="BONX01000010">
    <property type="protein sequence ID" value="GIG95509.1"/>
    <property type="molecule type" value="Genomic_DNA"/>
</dbReference>
<sequence length="88" mass="9555">MPSELPFDPENPPDEPPPEVVQPMAWRLAVRLHRQHSPLPADPVTPVSGPAGPNVCRTCADPWPCHGRQIAVRGLLAACRGPDPRGDR</sequence>
<dbReference type="RefSeq" id="WP_203857090.1">
    <property type="nucleotide sequence ID" value="NZ_BAAAZQ010000007.1"/>
</dbReference>
<evidence type="ECO:0000313" key="2">
    <source>
        <dbReference type="Proteomes" id="UP000621500"/>
    </source>
</evidence>
<comment type="caution">
    <text evidence="1">The sequence shown here is derived from an EMBL/GenBank/DDBJ whole genome shotgun (WGS) entry which is preliminary data.</text>
</comment>
<evidence type="ECO:0000313" key="1">
    <source>
        <dbReference type="EMBL" id="GIG95509.1"/>
    </source>
</evidence>
<protein>
    <recommendedName>
        <fullName evidence="3">4Fe-4S Wbl-type domain-containing protein</fullName>
    </recommendedName>
</protein>
<accession>A0ABQ4ELL5</accession>
<evidence type="ECO:0008006" key="3">
    <source>
        <dbReference type="Google" id="ProtNLM"/>
    </source>
</evidence>
<reference evidence="1 2" key="1">
    <citation type="submission" date="2021-01" db="EMBL/GenBank/DDBJ databases">
        <title>Whole genome shotgun sequence of Plantactinospora mayteni NBRC 109088.</title>
        <authorList>
            <person name="Komaki H."/>
            <person name="Tamura T."/>
        </authorList>
    </citation>
    <scope>NUCLEOTIDE SEQUENCE [LARGE SCALE GENOMIC DNA]</scope>
    <source>
        <strain evidence="1 2">NBRC 109088</strain>
    </source>
</reference>
<name>A0ABQ4ELL5_9ACTN</name>
<organism evidence="1 2">
    <name type="scientific">Plantactinospora mayteni</name>
    <dbReference type="NCBI Taxonomy" id="566021"/>
    <lineage>
        <taxon>Bacteria</taxon>
        <taxon>Bacillati</taxon>
        <taxon>Actinomycetota</taxon>
        <taxon>Actinomycetes</taxon>
        <taxon>Micromonosporales</taxon>
        <taxon>Micromonosporaceae</taxon>
        <taxon>Plantactinospora</taxon>
    </lineage>
</organism>
<gene>
    <name evidence="1" type="ORF">Pma05_20820</name>
</gene>
<dbReference type="Proteomes" id="UP000621500">
    <property type="component" value="Unassembled WGS sequence"/>
</dbReference>
<proteinExistence type="predicted"/>
<keyword evidence="2" id="KW-1185">Reference proteome</keyword>